<feature type="compositionally biased region" description="Low complexity" evidence="1">
    <location>
        <begin position="31"/>
        <end position="41"/>
    </location>
</feature>
<keyword evidence="2" id="KW-1133">Transmembrane helix</keyword>
<feature type="region of interest" description="Disordered" evidence="1">
    <location>
        <begin position="113"/>
        <end position="147"/>
    </location>
</feature>
<dbReference type="RefSeq" id="WP_167235777.1">
    <property type="nucleotide sequence ID" value="NZ_WHJF01000007.1"/>
</dbReference>
<feature type="compositionally biased region" description="Basic and acidic residues" evidence="1">
    <location>
        <begin position="1"/>
        <end position="13"/>
    </location>
</feature>
<sequence length="319" mass="32599">MESHEQNGPRRVEPSLTPDDATFDPAPPAPAAKLPVPSLLPEEPEEPEGPPALSGILQEKPPADNWVGTAVAWGGGALALAALIGGGLWFNAERKLDDAMHAVAMSARVDPAAPAKPLAKPQPKAALAPLGTEPVPDNTSPPPGRITPAPEPIPPLVVLPPEPEKPVVNKPVEIAHVEKPLPVPKPKPKPKPAPTRAHPLAATVVKKAPAAKPVAKARAPAIPTKKPLAKAKAPVAPVKPTARKNMPPAPAKAAAKKKLAVVPAKAGVKPKVAAKPAAKPAVKAKPAPAKPVAGHQPAFKLHTPANADPCKSGGLAREC</sequence>
<name>A0ABX0MLP4_9BURK</name>
<evidence type="ECO:0000313" key="4">
    <source>
        <dbReference type="Proteomes" id="UP000610594"/>
    </source>
</evidence>
<feature type="region of interest" description="Disordered" evidence="1">
    <location>
        <begin position="1"/>
        <end position="60"/>
    </location>
</feature>
<feature type="region of interest" description="Disordered" evidence="1">
    <location>
        <begin position="265"/>
        <end position="319"/>
    </location>
</feature>
<feature type="compositionally biased region" description="Low complexity" evidence="1">
    <location>
        <begin position="265"/>
        <end position="293"/>
    </location>
</feature>
<keyword evidence="4" id="KW-1185">Reference proteome</keyword>
<evidence type="ECO:0000256" key="1">
    <source>
        <dbReference type="SAM" id="MobiDB-lite"/>
    </source>
</evidence>
<dbReference type="Proteomes" id="UP000610594">
    <property type="component" value="Unassembled WGS sequence"/>
</dbReference>
<feature type="transmembrane region" description="Helical" evidence="2">
    <location>
        <begin position="70"/>
        <end position="90"/>
    </location>
</feature>
<protein>
    <submittedName>
        <fullName evidence="3">Uncharacterized protein</fullName>
    </submittedName>
</protein>
<evidence type="ECO:0000313" key="3">
    <source>
        <dbReference type="EMBL" id="NHZ61525.1"/>
    </source>
</evidence>
<feature type="compositionally biased region" description="Low complexity" evidence="1">
    <location>
        <begin position="204"/>
        <end position="244"/>
    </location>
</feature>
<keyword evidence="2" id="KW-0472">Membrane</keyword>
<accession>A0ABX0MLP4</accession>
<proteinExistence type="predicted"/>
<evidence type="ECO:0000256" key="2">
    <source>
        <dbReference type="SAM" id="Phobius"/>
    </source>
</evidence>
<comment type="caution">
    <text evidence="3">The sequence shown here is derived from an EMBL/GenBank/DDBJ whole genome shotgun (WGS) entry which is preliminary data.</text>
</comment>
<feature type="region of interest" description="Disordered" evidence="1">
    <location>
        <begin position="204"/>
        <end position="253"/>
    </location>
</feature>
<keyword evidence="2" id="KW-0812">Transmembrane</keyword>
<dbReference type="EMBL" id="WHJF01000007">
    <property type="protein sequence ID" value="NHZ61525.1"/>
    <property type="molecule type" value="Genomic_DNA"/>
</dbReference>
<organism evidence="3 4">
    <name type="scientific">Massilia genomosp. 1</name>
    <dbReference type="NCBI Taxonomy" id="2609280"/>
    <lineage>
        <taxon>Bacteria</taxon>
        <taxon>Pseudomonadati</taxon>
        <taxon>Pseudomonadota</taxon>
        <taxon>Betaproteobacteria</taxon>
        <taxon>Burkholderiales</taxon>
        <taxon>Oxalobacteraceae</taxon>
        <taxon>Telluria group</taxon>
        <taxon>Massilia</taxon>
    </lineage>
</organism>
<gene>
    <name evidence="3" type="ORF">F1735_04270</name>
</gene>
<reference evidence="3 4" key="1">
    <citation type="submission" date="2019-10" db="EMBL/GenBank/DDBJ databases">
        <title>Taxonomy of Antarctic Massilia spp.: description of Massilia rubra sp. nov., Massilia aquatica sp. nov., Massilia mucilaginosa sp. nov., Massilia frigida sp. nov. isolated from streams, lakes and regoliths.</title>
        <authorList>
            <person name="Holochova P."/>
            <person name="Sedlacek I."/>
            <person name="Kralova S."/>
            <person name="Maslanova I."/>
            <person name="Busse H.-J."/>
            <person name="Stankova E."/>
            <person name="Vrbovska V."/>
            <person name="Kovarovic V."/>
            <person name="Bartak M."/>
            <person name="Svec P."/>
            <person name="Pantucek R."/>
        </authorList>
    </citation>
    <scope>NUCLEOTIDE SEQUENCE [LARGE SCALE GENOMIC DNA]</scope>
    <source>
        <strain evidence="3 4">CCM 8694</strain>
    </source>
</reference>
<feature type="compositionally biased region" description="Low complexity" evidence="1">
    <location>
        <begin position="113"/>
        <end position="130"/>
    </location>
</feature>